<sequence>MSATSSCIIAKNVSSRFQIPSYAQGRNGRKAYLRTPGGDREMPNFQASISESKTKDLNNSLRWNPKLRLLRKIPKRLGNSEVLVEKDLSSFFDDSDVRTKKTTVMIQLLFSSDSTLLLFSEIFVLLPI</sequence>
<dbReference type="Proteomes" id="UP000712281">
    <property type="component" value="Unassembled WGS sequence"/>
</dbReference>
<proteinExistence type="predicted"/>
<gene>
    <name evidence="1" type="ORF">F2Q68_00003802</name>
</gene>
<reference evidence="1" key="1">
    <citation type="submission" date="2019-12" db="EMBL/GenBank/DDBJ databases">
        <title>Genome sequencing and annotation of Brassica cretica.</title>
        <authorList>
            <person name="Studholme D.J."/>
            <person name="Sarris P.F."/>
        </authorList>
    </citation>
    <scope>NUCLEOTIDE SEQUENCE</scope>
    <source>
        <strain evidence="1">PFS-001/15</strain>
        <tissue evidence="1">Leaf</tissue>
    </source>
</reference>
<dbReference type="EMBL" id="QGKW02001660">
    <property type="protein sequence ID" value="KAF2578466.1"/>
    <property type="molecule type" value="Genomic_DNA"/>
</dbReference>
<evidence type="ECO:0000313" key="1">
    <source>
        <dbReference type="EMBL" id="KAF2578466.1"/>
    </source>
</evidence>
<name>A0A8S9JAV1_BRACR</name>
<protein>
    <submittedName>
        <fullName evidence="1">Uncharacterized protein</fullName>
    </submittedName>
</protein>
<comment type="caution">
    <text evidence="1">The sequence shown here is derived from an EMBL/GenBank/DDBJ whole genome shotgun (WGS) entry which is preliminary data.</text>
</comment>
<accession>A0A8S9JAV1</accession>
<dbReference type="AlphaFoldDB" id="A0A8S9JAV1"/>
<organism evidence="1 2">
    <name type="scientific">Brassica cretica</name>
    <name type="common">Mustard</name>
    <dbReference type="NCBI Taxonomy" id="69181"/>
    <lineage>
        <taxon>Eukaryota</taxon>
        <taxon>Viridiplantae</taxon>
        <taxon>Streptophyta</taxon>
        <taxon>Embryophyta</taxon>
        <taxon>Tracheophyta</taxon>
        <taxon>Spermatophyta</taxon>
        <taxon>Magnoliopsida</taxon>
        <taxon>eudicotyledons</taxon>
        <taxon>Gunneridae</taxon>
        <taxon>Pentapetalae</taxon>
        <taxon>rosids</taxon>
        <taxon>malvids</taxon>
        <taxon>Brassicales</taxon>
        <taxon>Brassicaceae</taxon>
        <taxon>Brassiceae</taxon>
        <taxon>Brassica</taxon>
    </lineage>
</organism>
<evidence type="ECO:0000313" key="2">
    <source>
        <dbReference type="Proteomes" id="UP000712281"/>
    </source>
</evidence>